<evidence type="ECO:0000256" key="5">
    <source>
        <dbReference type="ARBA" id="ARBA00023034"/>
    </source>
</evidence>
<evidence type="ECO:0000256" key="3">
    <source>
        <dbReference type="ARBA" id="ARBA00008628"/>
    </source>
</evidence>
<evidence type="ECO:0000256" key="4">
    <source>
        <dbReference type="ARBA" id="ARBA00022753"/>
    </source>
</evidence>
<feature type="domain" description="Vps53 C-terminal" evidence="8">
    <location>
        <begin position="577"/>
        <end position="655"/>
    </location>
</feature>
<dbReference type="OrthoDB" id="10261632at2759"/>
<dbReference type="Pfam" id="PF16854">
    <property type="entry name" value="VPS53_C"/>
    <property type="match status" value="1"/>
</dbReference>
<dbReference type="Proteomes" id="UP000193922">
    <property type="component" value="Unassembled WGS sequence"/>
</dbReference>
<dbReference type="AlphaFoldDB" id="A0A1Y1W5A2"/>
<dbReference type="InterPro" id="IPR038260">
    <property type="entry name" value="Vps53_C_sf"/>
</dbReference>
<name>A0A1Y1W5A2_9FUNG</name>
<evidence type="ECO:0000256" key="6">
    <source>
        <dbReference type="ARBA" id="ARBA00023136"/>
    </source>
</evidence>
<dbReference type="InterPro" id="IPR039766">
    <property type="entry name" value="Vps53"/>
</dbReference>
<evidence type="ECO:0000256" key="2">
    <source>
        <dbReference type="ARBA" id="ARBA00004481"/>
    </source>
</evidence>
<dbReference type="Pfam" id="PF04100">
    <property type="entry name" value="Vps53_N"/>
    <property type="match status" value="1"/>
</dbReference>
<dbReference type="InterPro" id="IPR007234">
    <property type="entry name" value="Vps53_N"/>
</dbReference>
<dbReference type="GO" id="GO:0042147">
    <property type="term" value="P:retrograde transport, endosome to Golgi"/>
    <property type="evidence" value="ECO:0007669"/>
    <property type="project" value="InterPro"/>
</dbReference>
<evidence type="ECO:0000259" key="7">
    <source>
        <dbReference type="Pfam" id="PF04100"/>
    </source>
</evidence>
<dbReference type="GO" id="GO:0005829">
    <property type="term" value="C:cytosol"/>
    <property type="evidence" value="ECO:0007669"/>
    <property type="project" value="GOC"/>
</dbReference>
<feature type="non-terminal residue" evidence="9">
    <location>
        <position position="662"/>
    </location>
</feature>
<comment type="similarity">
    <text evidence="3">Belongs to the VPS53 family.</text>
</comment>
<evidence type="ECO:0000256" key="1">
    <source>
        <dbReference type="ARBA" id="ARBA00004150"/>
    </source>
</evidence>
<feature type="non-terminal residue" evidence="9">
    <location>
        <position position="1"/>
    </location>
</feature>
<comment type="subcellular location">
    <subcellularLocation>
        <location evidence="2">Endosome membrane</location>
        <topology evidence="2">Peripheral membrane protein</topology>
    </subcellularLocation>
    <subcellularLocation>
        <location evidence="1">Golgi apparatus</location>
        <location evidence="1">trans-Golgi network membrane</location>
        <topology evidence="1">Peripheral membrane protein</topology>
    </subcellularLocation>
</comment>
<dbReference type="GO" id="GO:0010008">
    <property type="term" value="C:endosome membrane"/>
    <property type="evidence" value="ECO:0007669"/>
    <property type="project" value="UniProtKB-SubCell"/>
</dbReference>
<dbReference type="STRING" id="61395.A0A1Y1W5A2"/>
<dbReference type="RefSeq" id="XP_040742210.1">
    <property type="nucleotide sequence ID" value="XM_040884058.1"/>
</dbReference>
<proteinExistence type="inferred from homology"/>
<dbReference type="PANTHER" id="PTHR12820">
    <property type="entry name" value="VACUOLAR SORTING PROTEIN 53"/>
    <property type="match status" value="1"/>
</dbReference>
<reference evidence="9 10" key="1">
    <citation type="submission" date="2016-07" db="EMBL/GenBank/DDBJ databases">
        <title>Pervasive Adenine N6-methylation of Active Genes in Fungi.</title>
        <authorList>
            <consortium name="DOE Joint Genome Institute"/>
            <person name="Mondo S.J."/>
            <person name="Dannebaum R.O."/>
            <person name="Kuo R.C."/>
            <person name="Labutti K."/>
            <person name="Haridas S."/>
            <person name="Kuo A."/>
            <person name="Salamov A."/>
            <person name="Ahrendt S.R."/>
            <person name="Lipzen A."/>
            <person name="Sullivan W."/>
            <person name="Andreopoulos W.B."/>
            <person name="Clum A."/>
            <person name="Lindquist E."/>
            <person name="Daum C."/>
            <person name="Ramamoorthy G.K."/>
            <person name="Gryganskyi A."/>
            <person name="Culley D."/>
            <person name="Magnuson J.K."/>
            <person name="James T.Y."/>
            <person name="O'Malley M.A."/>
            <person name="Stajich J.E."/>
            <person name="Spatafora J.W."/>
            <person name="Visel A."/>
            <person name="Grigoriev I.V."/>
        </authorList>
    </citation>
    <scope>NUCLEOTIDE SEQUENCE [LARGE SCALE GENOMIC DNA]</scope>
    <source>
        <strain evidence="9 10">ATCC 12442</strain>
    </source>
</reference>
<keyword evidence="10" id="KW-1185">Reference proteome</keyword>
<comment type="caution">
    <text evidence="9">The sequence shown here is derived from an EMBL/GenBank/DDBJ whole genome shotgun (WGS) entry which is preliminary data.</text>
</comment>
<dbReference type="PANTHER" id="PTHR12820:SF0">
    <property type="entry name" value="VACUOLAR PROTEIN SORTING-ASSOCIATED PROTEIN 53 HOMOLOG"/>
    <property type="match status" value="1"/>
</dbReference>
<feature type="domain" description="Vps53 N-terminal" evidence="7">
    <location>
        <begin position="5"/>
        <end position="352"/>
    </location>
</feature>
<organism evidence="9 10">
    <name type="scientific">Linderina pennispora</name>
    <dbReference type="NCBI Taxonomy" id="61395"/>
    <lineage>
        <taxon>Eukaryota</taxon>
        <taxon>Fungi</taxon>
        <taxon>Fungi incertae sedis</taxon>
        <taxon>Zoopagomycota</taxon>
        <taxon>Kickxellomycotina</taxon>
        <taxon>Kickxellomycetes</taxon>
        <taxon>Kickxellales</taxon>
        <taxon>Kickxellaceae</taxon>
        <taxon>Linderina</taxon>
    </lineage>
</organism>
<dbReference type="GeneID" id="63800706"/>
<protein>
    <submittedName>
        <fullName evidence="9">Uncharacterized protein</fullName>
    </submittedName>
</protein>
<keyword evidence="4" id="KW-0967">Endosome</keyword>
<gene>
    <name evidence="9" type="ORF">DL89DRAFT_204848</name>
</gene>
<evidence type="ECO:0000259" key="8">
    <source>
        <dbReference type="Pfam" id="PF16854"/>
    </source>
</evidence>
<dbReference type="Gene3D" id="1.10.357.110">
    <property type="entry name" value="Vacuolar protein sorting-associated protein 53, C-terminus"/>
    <property type="match status" value="1"/>
</dbReference>
<keyword evidence="6" id="KW-0472">Membrane</keyword>
<accession>A0A1Y1W5A2</accession>
<evidence type="ECO:0000313" key="9">
    <source>
        <dbReference type="EMBL" id="ORX68396.1"/>
    </source>
</evidence>
<dbReference type="EMBL" id="MCFD01000010">
    <property type="protein sequence ID" value="ORX68396.1"/>
    <property type="molecule type" value="Genomic_DNA"/>
</dbReference>
<keyword evidence="5" id="KW-0333">Golgi apparatus</keyword>
<evidence type="ECO:0000313" key="10">
    <source>
        <dbReference type="Proteomes" id="UP000193922"/>
    </source>
</evidence>
<dbReference type="InterPro" id="IPR031745">
    <property type="entry name" value="Vps53_C"/>
</dbReference>
<dbReference type="GO" id="GO:0000938">
    <property type="term" value="C:GARP complex"/>
    <property type="evidence" value="ECO:0007669"/>
    <property type="project" value="InterPro"/>
</dbReference>
<sequence>LDSVDFAPAAYVDRLFGSEASLEGVDIAVANVRHRHATTTQDIRHLLRQQSAQGRPPDVAATTAGIALLYERISAMKAKARESERTVQDITQDIRALDFAKRNLTAAMTTMKRLQMLVASVEHLRVLAKQQRYKEAAQAVLAVNGLREALAGYERVARVAQLGDAAMALQMQLEAEVCGVVEKGFDMQGVLVGDAQEMHDACVCADALGAGGRISEFYSAVQMRAYAALFMVQDDVAQLEHVARRYAWLRRILRNYGDAHAGVFPAAWRVDEHVTRAFATATRDQLAEIMATHAPLEVGHLLQALGDTLAFEAQCDKRFNEPSETFVGAISCAFEPYMSVYIESESAKYAALVRRVQGEPLAADDDAALSVLASSTDILYQYRESLRQCAALTTGAAMLDLARVFDKYLGEYARDVLEQRLPRISADSALADLGHACLIINTADYCASAAAQLEQKLVERISEPLRPQVSFSKSREALLGAANAGVRALVDGAEAMCEPGLAQLSQVSWGSVRAVGDQSSHVLLVASALEAAAQASQRALSSMRYFRTFCDKLAARITQRYLAAIHSARVVSEEGAEQLLLDAQALKAALAAMPGKSPPPAYAKIVATGMGRIEALLKAILAPPDPPDALVDRFLLLYASAPRDVFQQILGLKGIRPADQPM</sequence>